<evidence type="ECO:0000313" key="2">
    <source>
        <dbReference type="EMBL" id="MCV3753942.1"/>
    </source>
</evidence>
<dbReference type="Proteomes" id="UP001207252">
    <property type="component" value="Unassembled WGS sequence"/>
</dbReference>
<accession>A0ABT3BPA2</accession>
<feature type="region of interest" description="Disordered" evidence="1">
    <location>
        <begin position="679"/>
        <end position="701"/>
    </location>
</feature>
<keyword evidence="3" id="KW-1185">Reference proteome</keyword>
<dbReference type="EMBL" id="JAOXHJ010000001">
    <property type="protein sequence ID" value="MCV3753942.1"/>
    <property type="molecule type" value="Genomic_DNA"/>
</dbReference>
<comment type="caution">
    <text evidence="2">The sequence shown here is derived from an EMBL/GenBank/DDBJ whole genome shotgun (WGS) entry which is preliminary data.</text>
</comment>
<protein>
    <submittedName>
        <fullName evidence="2">Uncharacterized protein</fullName>
    </submittedName>
</protein>
<feature type="compositionally biased region" description="Basic residues" evidence="1">
    <location>
        <begin position="692"/>
        <end position="701"/>
    </location>
</feature>
<evidence type="ECO:0000313" key="3">
    <source>
        <dbReference type="Proteomes" id="UP001207252"/>
    </source>
</evidence>
<feature type="region of interest" description="Disordered" evidence="1">
    <location>
        <begin position="457"/>
        <end position="482"/>
    </location>
</feature>
<reference evidence="2 3" key="1">
    <citation type="journal article" date="2020" name="Int. J. Syst. Evol. Microbiol.">
        <title>Ureaplasma miroungigenitalium sp. nov. isolated from northern elephant seals (Mirounga angustirostris) and Ureaplasma zalophigenitalium sp. nov. isolated from California sea lions (Zalophus californianus).</title>
        <authorList>
            <person name="Volokhov D.V."/>
            <person name="Gulland F.M."/>
            <person name="Gao Y."/>
            <person name="Chizhikov V.E."/>
        </authorList>
    </citation>
    <scope>NUCLEOTIDE SEQUENCE [LARGE SCALE GENOMIC DNA]</scope>
    <source>
        <strain evidence="2 3">CSL7644-GEN</strain>
    </source>
</reference>
<feature type="compositionally biased region" description="Low complexity" evidence="1">
    <location>
        <begin position="466"/>
        <end position="477"/>
    </location>
</feature>
<proteinExistence type="predicted"/>
<evidence type="ECO:0000256" key="1">
    <source>
        <dbReference type="SAM" id="MobiDB-lite"/>
    </source>
</evidence>
<name>A0ABT3BPA2_9BACT</name>
<organism evidence="2 3">
    <name type="scientific">Ureaplasma zalophigenitalium</name>
    <dbReference type="NCBI Taxonomy" id="907723"/>
    <lineage>
        <taxon>Bacteria</taxon>
        <taxon>Bacillati</taxon>
        <taxon>Mycoplasmatota</taxon>
        <taxon>Mycoplasmoidales</taxon>
        <taxon>Mycoplasmoidaceae</taxon>
        <taxon>Ureaplasma</taxon>
    </lineage>
</organism>
<gene>
    <name evidence="2" type="ORF">OF365_00965</name>
</gene>
<sequence>MNKINKHSSTLFLSKKQAESLGIVDLDNQEIVVNNRFVNATSINSFAEEIKLDKMVTKAFTFYNEHAADKKTLLDIFDDYDYESQNISYLTYYQSRVYDLIRNYFLGHKLKTTQILDCFLANEPYKNKNLDDLKILEEKVSKCLDELSLNIKNMKYDILELEDHHITKHMHDEETFIEQKAELEASLDIQLILLYLLSIIQAKTNVDFEQEWAKVGLGVDRIPAEFTEYDYRVRKDFLNQRNFQQMVSKLKNTSSSATPAIKDGDSILESEKKPVNFEPEIYNNLPIDETAAATTYSNTALKKDVDVINEIPTEVIKSASGLKVNFNESVALDTDEELHTPTTPIKDALIDEDCELEQPVYLEKEEQAKLEAEYNDFLEKYDADKSPIEKEDLADRVGYEEILIEEDYLHAIHAKDLNANALHHESEPMWKNEANVDMIFEQDEHHNEATQMVADEELDDEEELENNSLDSDSLNNKDLSEKTSMNNPVVVSEDINYYVDKEIRHYESMIQDLEHKKTDDEVQEVVAESSPEMLLVKNVVIDEEIKIDADPVPTGSQEEIYKEKLDLIKKYSDEEKAKINNKFKILDEHQNILENMKKYQEVNNVHYLKDDQPLKEGDVSLKDFKDLPNQENLEKSVLSEIGSGLNDPLSLEYTQMLEAFENDQLDVKQVEMSNEFLVESHEQQESAEKKRVPWFKRKKNK</sequence>
<dbReference type="RefSeq" id="WP_263817743.1">
    <property type="nucleotide sequence ID" value="NZ_JAOXHJ010000001.1"/>
</dbReference>
<feature type="compositionally biased region" description="Basic and acidic residues" evidence="1">
    <location>
        <begin position="679"/>
        <end position="691"/>
    </location>
</feature>